<reference evidence="3" key="1">
    <citation type="submission" date="2010-06" db="EMBL/GenBank/DDBJ databases">
        <authorList>
            <person name="Jiang H."/>
            <person name="Abraham K."/>
            <person name="Ali S."/>
            <person name="Alsbrooks S.L."/>
            <person name="Anim B.N."/>
            <person name="Anosike U.S."/>
            <person name="Attaway T."/>
            <person name="Bandaranaike D.P."/>
            <person name="Battles P.K."/>
            <person name="Bell S.N."/>
            <person name="Bell A.V."/>
            <person name="Beltran B."/>
            <person name="Bickham C."/>
            <person name="Bustamante Y."/>
            <person name="Caleb T."/>
            <person name="Canada A."/>
            <person name="Cardenas V."/>
            <person name="Carter K."/>
            <person name="Chacko J."/>
            <person name="Chandrabose M.N."/>
            <person name="Chavez D."/>
            <person name="Chavez A."/>
            <person name="Chen L."/>
            <person name="Chu H.-S."/>
            <person name="Claassen K.J."/>
            <person name="Cockrell R."/>
            <person name="Collins M."/>
            <person name="Cooper J.A."/>
            <person name="Cree A."/>
            <person name="Curry S.M."/>
            <person name="Da Y."/>
            <person name="Dao M.D."/>
            <person name="Das B."/>
            <person name="Davila M.-L."/>
            <person name="Davy-Carroll L."/>
            <person name="Denson S."/>
            <person name="Dinh H."/>
            <person name="Ebong V.E."/>
            <person name="Edwards J.R."/>
            <person name="Egan A."/>
            <person name="El-Daye J."/>
            <person name="Escobedo L."/>
            <person name="Fernandez S."/>
            <person name="Fernando P.R."/>
            <person name="Flagg N."/>
            <person name="Forbes L.D."/>
            <person name="Fowler R.G."/>
            <person name="Fu Q."/>
            <person name="Gabisi R.A."/>
            <person name="Ganer J."/>
            <person name="Garbino Pronczuk A."/>
            <person name="Garcia R.M."/>
            <person name="Garner T."/>
            <person name="Garrett T.E."/>
            <person name="Gonzalez D.A."/>
            <person name="Hamid H."/>
            <person name="Hawkins E.S."/>
            <person name="Hirani K."/>
            <person name="Hogues M.E."/>
            <person name="Hollins B."/>
            <person name="Hsiao C.-H."/>
            <person name="Jabil R."/>
            <person name="James M.L."/>
            <person name="Jhangiani S.N."/>
            <person name="Johnson B."/>
            <person name="Johnson Q."/>
            <person name="Joshi V."/>
            <person name="Kalu J.B."/>
            <person name="Kam C."/>
            <person name="Kashfia A."/>
            <person name="Keebler J."/>
            <person name="Kisamo H."/>
            <person name="Kovar C.L."/>
            <person name="Lago L.A."/>
            <person name="Lai C.-Y."/>
            <person name="Laidlaw J."/>
            <person name="Lara F."/>
            <person name="Le T.-K."/>
            <person name="Lee S.L."/>
            <person name="Legall F.H."/>
            <person name="Lemon S.J."/>
            <person name="Lewis L.R."/>
            <person name="Li B."/>
            <person name="Liu Y."/>
            <person name="Liu Y.-S."/>
            <person name="Lopez J."/>
            <person name="Lozado R.J."/>
            <person name="Lu J."/>
            <person name="Madu R.C."/>
            <person name="Maheshwari M."/>
            <person name="Maheshwari R."/>
            <person name="Malloy K."/>
            <person name="Martinez E."/>
            <person name="Mathew T."/>
            <person name="Mercado I.C."/>
            <person name="Mercado C."/>
            <person name="Meyer B."/>
            <person name="Montgomery K."/>
            <person name="Morgan M.B."/>
            <person name="Munidasa M."/>
            <person name="Nazareth L.V."/>
            <person name="Nelson J."/>
            <person name="Ng B.M."/>
            <person name="Nguyen N.B."/>
            <person name="Nguyen P.Q."/>
            <person name="Nguyen T."/>
            <person name="Obregon M."/>
            <person name="Okwuonu G.O."/>
            <person name="Onwere C.G."/>
            <person name="Orozco G."/>
            <person name="Parra A."/>
            <person name="Patel S."/>
            <person name="Patil S."/>
            <person name="Perez A."/>
            <person name="Perez Y."/>
            <person name="Pham C."/>
            <person name="Primus E.L."/>
            <person name="Pu L.-L."/>
            <person name="Puazo M."/>
            <person name="Qin X."/>
            <person name="Quiroz J.B."/>
            <person name="Reese J."/>
            <person name="Richards S."/>
            <person name="Rives C.M."/>
            <person name="Robberts R."/>
            <person name="Ruiz S.J."/>
            <person name="Ruiz M.J."/>
            <person name="Santibanez J."/>
            <person name="Schneider B.W."/>
            <person name="Sisson I."/>
            <person name="Smith M."/>
            <person name="Sodergren E."/>
            <person name="Song X.-Z."/>
            <person name="Song B.B."/>
            <person name="Summersgill H."/>
            <person name="Thelus R."/>
            <person name="Thornton R.D."/>
            <person name="Trejos Z.Y."/>
            <person name="Usmani K."/>
            <person name="Vattathil S."/>
            <person name="Villasana D."/>
            <person name="Walker D.L."/>
            <person name="Wang S."/>
            <person name="Wang K."/>
            <person name="White C.S."/>
            <person name="Williams A.C."/>
            <person name="Williamson J."/>
            <person name="Wilson K."/>
            <person name="Woghiren I.O."/>
            <person name="Woodworth J.R."/>
            <person name="Worley K.C."/>
            <person name="Wright R.A."/>
            <person name="Wu W."/>
            <person name="Young L."/>
            <person name="Zhang L."/>
            <person name="Zhang J."/>
            <person name="Zhu Y."/>
            <person name="Muzny D.M."/>
            <person name="Weinstock G."/>
            <person name="Gibbs R.A."/>
        </authorList>
    </citation>
    <scope>NUCLEOTIDE SEQUENCE [LARGE SCALE GENOMIC DNA]</scope>
    <source>
        <strain evidence="3">LSR1</strain>
    </source>
</reference>
<dbReference type="KEGG" id="api:100165621"/>
<reference evidence="2" key="2">
    <citation type="submission" date="2022-06" db="UniProtKB">
        <authorList>
            <consortium name="EnsemblMetazoa"/>
        </authorList>
    </citation>
    <scope>IDENTIFICATION</scope>
</reference>
<dbReference type="RefSeq" id="XP_001946197.2">
    <property type="nucleotide sequence ID" value="XM_001946162.2"/>
</dbReference>
<protein>
    <submittedName>
        <fullName evidence="2">Uncharacterized protein</fullName>
    </submittedName>
</protein>
<comment type="similarity">
    <text evidence="1">Belongs to the STXBP/unc-18/SEC1 family.</text>
</comment>
<dbReference type="InterPro" id="IPR027482">
    <property type="entry name" value="Sec1-like_dom2"/>
</dbReference>
<dbReference type="GeneID" id="100165621"/>
<name>A0A8R2D291_ACYPI</name>
<dbReference type="EnsemblMetazoa" id="XM_008182218.3">
    <property type="protein sequence ID" value="XP_008180440.1"/>
    <property type="gene ID" value="LOC100165621"/>
</dbReference>
<dbReference type="OrthoDB" id="549905at2759"/>
<sequence>MPFNVDTPFSVIADWSWDEVCKYAREAAVFLDDYAAESLHWHGGCVLLYRAGAKSVKELSSFESGNPKDRRCLLIIGKPVDELAVAIVRDVLNNSNFRYCRFVAGCGFESYSVEKLENELCKIISAKYEDGTVDVMDIPISLTCLSPTLFLVPHLQDIPLLIENNYEVYVSKMAATLNNIFNHLNVKYDLYAVGPLSEAVTYHFSKIQKTSNTESSRLNVILIDRIVDMYAVTDFASSCPLDKMNMLLTRFPKTCSDIAVITEPLLQDLEHKSINDQLQVPMCLAPTLKPTPIVEWLLTKTEKNVLASIRTTLTEKCSGPIKKTISRITPQLLETLLDDEKFNSKESIDFKQQVLCICAALKSQNLPIIELAQNIGKLLLQNISMESDNNILTQVSQLFKTRKDRKLTVEILLCILVQLYSVVDEDFVISEEHQIDLENIVGEAFFEDLEYLPDYIINDLIGVDFSTLLGCQQAAEKFLFILKQIKRSRQHFIQYRRLFLSENPYVPTVYSSFVKQLMDDVCSPMRPNLSVLNTKSDGIKDYIKLGFNKIINTVNKHPLDCDHLIVFVIGGISGHEVHSICEATKNCGIRVSIGSTRLLSPYEAVHSLFKKV</sequence>
<accession>A0A8R2D291</accession>
<dbReference type="GO" id="GO:0016192">
    <property type="term" value="P:vesicle-mediated transport"/>
    <property type="evidence" value="ECO:0007669"/>
    <property type="project" value="InterPro"/>
</dbReference>
<dbReference type="RefSeq" id="XP_008180440.1">
    <property type="nucleotide sequence ID" value="XM_008182218.2"/>
</dbReference>
<dbReference type="EnsemblMetazoa" id="XM_016802316.2">
    <property type="protein sequence ID" value="XP_016657805.1"/>
    <property type="gene ID" value="LOC100165621"/>
</dbReference>
<dbReference type="EnsemblMetazoa" id="XM_001946162.3">
    <property type="protein sequence ID" value="XP_001946197.2"/>
    <property type="gene ID" value="LOC100165621"/>
</dbReference>
<evidence type="ECO:0000256" key="1">
    <source>
        <dbReference type="ARBA" id="ARBA00009884"/>
    </source>
</evidence>
<dbReference type="Proteomes" id="UP000007819">
    <property type="component" value="Chromosome A1"/>
</dbReference>
<dbReference type="AlphaFoldDB" id="A0A8R2D291"/>
<evidence type="ECO:0000313" key="3">
    <source>
        <dbReference type="Proteomes" id="UP000007819"/>
    </source>
</evidence>
<evidence type="ECO:0000313" key="2">
    <source>
        <dbReference type="EnsemblMetazoa" id="XP_016657805.1"/>
    </source>
</evidence>
<keyword evidence="3" id="KW-1185">Reference proteome</keyword>
<dbReference type="RefSeq" id="XP_016657805.1">
    <property type="nucleotide sequence ID" value="XM_016802316.1"/>
</dbReference>
<dbReference type="InterPro" id="IPR001619">
    <property type="entry name" value="Sec1-like"/>
</dbReference>
<dbReference type="PANTHER" id="PTHR11679">
    <property type="entry name" value="VESICLE PROTEIN SORTING-ASSOCIATED"/>
    <property type="match status" value="1"/>
</dbReference>
<dbReference type="Gene3D" id="3.40.50.1910">
    <property type="match status" value="1"/>
</dbReference>
<proteinExistence type="inferred from homology"/>
<dbReference type="InterPro" id="IPR036045">
    <property type="entry name" value="Sec1-like_sf"/>
</dbReference>
<dbReference type="SUPFAM" id="SSF56815">
    <property type="entry name" value="Sec1/munc18-like (SM) proteins"/>
    <property type="match status" value="1"/>
</dbReference>
<organism evidence="2 3">
    <name type="scientific">Acyrthosiphon pisum</name>
    <name type="common">Pea aphid</name>
    <dbReference type="NCBI Taxonomy" id="7029"/>
    <lineage>
        <taxon>Eukaryota</taxon>
        <taxon>Metazoa</taxon>
        <taxon>Ecdysozoa</taxon>
        <taxon>Arthropoda</taxon>
        <taxon>Hexapoda</taxon>
        <taxon>Insecta</taxon>
        <taxon>Pterygota</taxon>
        <taxon>Neoptera</taxon>
        <taxon>Paraneoptera</taxon>
        <taxon>Hemiptera</taxon>
        <taxon>Sternorrhyncha</taxon>
        <taxon>Aphidomorpha</taxon>
        <taxon>Aphidoidea</taxon>
        <taxon>Aphididae</taxon>
        <taxon>Macrosiphini</taxon>
        <taxon>Acyrthosiphon</taxon>
    </lineage>
</organism>